<accession>A0A9Q0MMS4</accession>
<feature type="non-terminal residue" evidence="13">
    <location>
        <position position="452"/>
    </location>
</feature>
<evidence type="ECO:0000313" key="13">
    <source>
        <dbReference type="EMBL" id="KAJ6633064.1"/>
    </source>
</evidence>
<keyword evidence="4" id="KW-0479">Metal-binding</keyword>
<evidence type="ECO:0000256" key="6">
    <source>
        <dbReference type="ARBA" id="ARBA00022833"/>
    </source>
</evidence>
<evidence type="ECO:0000256" key="10">
    <source>
        <dbReference type="PROSITE-ProRule" id="PRU00134"/>
    </source>
</evidence>
<dbReference type="PANTHER" id="PTHR46165">
    <property type="entry name" value="SET AND MYND DOMAIN-CONTAINING PROTEIN 4"/>
    <property type="match status" value="1"/>
</dbReference>
<evidence type="ECO:0000256" key="7">
    <source>
        <dbReference type="ARBA" id="ARBA00093423"/>
    </source>
</evidence>
<reference evidence="13" key="1">
    <citation type="submission" date="2022-07" db="EMBL/GenBank/DDBJ databases">
        <authorList>
            <person name="Trinca V."/>
            <person name="Uliana J.V.C."/>
            <person name="Torres T.T."/>
            <person name="Ward R.J."/>
            <person name="Monesi N."/>
        </authorList>
    </citation>
    <scope>NUCLEOTIDE SEQUENCE</scope>
    <source>
        <strain evidence="13">HSMRA1968</strain>
        <tissue evidence="13">Whole embryos</tissue>
    </source>
</reference>
<dbReference type="Gene3D" id="2.170.270.10">
    <property type="entry name" value="SET domain"/>
    <property type="match status" value="1"/>
</dbReference>
<dbReference type="SUPFAM" id="SSF144232">
    <property type="entry name" value="HIT/MYND zinc finger-like"/>
    <property type="match status" value="1"/>
</dbReference>
<dbReference type="InterPro" id="IPR002893">
    <property type="entry name" value="Znf_MYND"/>
</dbReference>
<evidence type="ECO:0000256" key="4">
    <source>
        <dbReference type="ARBA" id="ARBA00022723"/>
    </source>
</evidence>
<dbReference type="InterPro" id="IPR046341">
    <property type="entry name" value="SET_dom_sf"/>
</dbReference>
<gene>
    <name evidence="13" type="primary">Smyd4_0</name>
    <name evidence="13" type="ORF">Bhyg_16795</name>
</gene>
<dbReference type="GO" id="GO:0008270">
    <property type="term" value="F:zinc ion binding"/>
    <property type="evidence" value="ECO:0007669"/>
    <property type="project" value="UniProtKB-KW"/>
</dbReference>
<comment type="function">
    <text evidence="7">Protein-lysine N-methyltransferase. Monomethylates PRMT5, modulating its transcriptional activity. May also act as a histone methyltransferase. Plays a critical role in cardiac development. Acts as a key epigenetic regulator of gene expression during cardiac development via its dual activities as a methyltransferase and negative regulator of HDAC1.</text>
</comment>
<keyword evidence="5 10" id="KW-0863">Zinc-finger</keyword>
<dbReference type="GO" id="GO:0008276">
    <property type="term" value="F:protein methyltransferase activity"/>
    <property type="evidence" value="ECO:0007669"/>
    <property type="project" value="UniProtKB-ARBA"/>
</dbReference>
<comment type="caution">
    <text evidence="13">The sequence shown here is derived from an EMBL/GenBank/DDBJ whole genome shotgun (WGS) entry which is preliminary data.</text>
</comment>
<sequence length="452" mass="52340">MIKMLQKQEDQIAKFKRLNLKNKTEDVSKFGLNNSVEFDYNPIEGRFAKARKDIKLGEEILVENPHCAMLLEKFSKSHCQQCFKRSAAPLPCKNCSNVIFCSVECRDKATSTYHRFECGILKLLWNSGSSINCHMALRIMSQKSLKYFREMQNQLMDGFKFEDTLNLPYTDYRKVFNLVRHEHLRSDTNFFQYTVMAYFLTLCLKISSFFDEADNEFNYIGGLVLRNLQFLQFNTHEVYELVESRSDKSSKTVFIGGGIYPTLALFNHSCNPDIVRYYKGNAVHVHSVSNIKSGGTISENYGPIYSQNPIDDRKAALNDQYWFECNCKPCEENWPTYDNMKTDEIRFRCDGDSPCNNVLTIPSDCNAFMIKCIACGQFTNILKGLKAIQDTDLLDKTAKRLYDEGAYSESYRKYLEILKLLDEVMAPPFRDYCNCQQSLKECLLQNGNKIKM</sequence>
<keyword evidence="6" id="KW-0862">Zinc</keyword>
<evidence type="ECO:0000256" key="2">
    <source>
        <dbReference type="ARBA" id="ARBA00022679"/>
    </source>
</evidence>
<dbReference type="GO" id="GO:0042826">
    <property type="term" value="F:histone deacetylase binding"/>
    <property type="evidence" value="ECO:0007669"/>
    <property type="project" value="TreeGrafter"/>
</dbReference>
<keyword evidence="2" id="KW-0808">Transferase</keyword>
<dbReference type="Pfam" id="PF01753">
    <property type="entry name" value="zf-MYND"/>
    <property type="match status" value="1"/>
</dbReference>
<dbReference type="InterPro" id="IPR001214">
    <property type="entry name" value="SET_dom"/>
</dbReference>
<evidence type="ECO:0000256" key="1">
    <source>
        <dbReference type="ARBA" id="ARBA00022603"/>
    </source>
</evidence>
<dbReference type="GO" id="GO:0008757">
    <property type="term" value="F:S-adenosylmethionine-dependent methyltransferase activity"/>
    <property type="evidence" value="ECO:0007669"/>
    <property type="project" value="UniProtKB-ARBA"/>
</dbReference>
<evidence type="ECO:0000256" key="9">
    <source>
        <dbReference type="ARBA" id="ARBA00093680"/>
    </source>
</evidence>
<feature type="domain" description="MYND-type" evidence="12">
    <location>
        <begin position="79"/>
        <end position="118"/>
    </location>
</feature>
<dbReference type="GO" id="GO:0005737">
    <property type="term" value="C:cytoplasm"/>
    <property type="evidence" value="ECO:0007669"/>
    <property type="project" value="TreeGrafter"/>
</dbReference>
<dbReference type="Gene3D" id="1.10.220.160">
    <property type="match status" value="1"/>
</dbReference>
<evidence type="ECO:0000313" key="14">
    <source>
        <dbReference type="Proteomes" id="UP001151699"/>
    </source>
</evidence>
<keyword evidence="14" id="KW-1185">Reference proteome</keyword>
<dbReference type="PROSITE" id="PS50865">
    <property type="entry name" value="ZF_MYND_2"/>
    <property type="match status" value="1"/>
</dbReference>
<dbReference type="OrthoDB" id="1028014at2759"/>
<evidence type="ECO:0000259" key="11">
    <source>
        <dbReference type="PROSITE" id="PS50280"/>
    </source>
</evidence>
<dbReference type="GO" id="GO:0032259">
    <property type="term" value="P:methylation"/>
    <property type="evidence" value="ECO:0007669"/>
    <property type="project" value="UniProtKB-KW"/>
</dbReference>
<dbReference type="PROSITE" id="PS50280">
    <property type="entry name" value="SET"/>
    <property type="match status" value="1"/>
</dbReference>
<dbReference type="InterPro" id="IPR052097">
    <property type="entry name" value="SET-MYND_domain_protein"/>
</dbReference>
<dbReference type="EMBL" id="WJQU01002231">
    <property type="protein sequence ID" value="KAJ6633064.1"/>
    <property type="molecule type" value="Genomic_DNA"/>
</dbReference>
<dbReference type="Proteomes" id="UP001151699">
    <property type="component" value="Unassembled WGS sequence"/>
</dbReference>
<feature type="domain" description="SET" evidence="11">
    <location>
        <begin position="34"/>
        <end position="302"/>
    </location>
</feature>
<evidence type="ECO:0000256" key="5">
    <source>
        <dbReference type="ARBA" id="ARBA00022771"/>
    </source>
</evidence>
<keyword evidence="3" id="KW-0949">S-adenosyl-L-methionine</keyword>
<dbReference type="CDD" id="cd10536">
    <property type="entry name" value="SET_SMYD4"/>
    <property type="match status" value="1"/>
</dbReference>
<proteinExistence type="predicted"/>
<keyword evidence="1" id="KW-0489">Methyltransferase</keyword>
<dbReference type="Gene3D" id="6.10.140.2220">
    <property type="match status" value="1"/>
</dbReference>
<name>A0A9Q0MMS4_9DIPT</name>
<evidence type="ECO:0000256" key="8">
    <source>
        <dbReference type="ARBA" id="ARBA00093635"/>
    </source>
</evidence>
<dbReference type="GO" id="GO:0005634">
    <property type="term" value="C:nucleus"/>
    <property type="evidence" value="ECO:0007669"/>
    <property type="project" value="TreeGrafter"/>
</dbReference>
<dbReference type="SUPFAM" id="SSF82199">
    <property type="entry name" value="SET domain"/>
    <property type="match status" value="1"/>
</dbReference>
<protein>
    <recommendedName>
        <fullName evidence="8">Protein-lysine N-methyltransferase SMYD4</fullName>
    </recommendedName>
    <alternativeName>
        <fullName evidence="9">SET and MYND domain-containing protein 4</fullName>
    </alternativeName>
</protein>
<evidence type="ECO:0000256" key="3">
    <source>
        <dbReference type="ARBA" id="ARBA00022691"/>
    </source>
</evidence>
<dbReference type="GO" id="GO:0042051">
    <property type="term" value="P:compound eye photoreceptor development"/>
    <property type="evidence" value="ECO:0007669"/>
    <property type="project" value="TreeGrafter"/>
</dbReference>
<evidence type="ECO:0000259" key="12">
    <source>
        <dbReference type="PROSITE" id="PS50865"/>
    </source>
</evidence>
<dbReference type="AlphaFoldDB" id="A0A9Q0MMS4"/>
<organism evidence="13 14">
    <name type="scientific">Pseudolycoriella hygida</name>
    <dbReference type="NCBI Taxonomy" id="35572"/>
    <lineage>
        <taxon>Eukaryota</taxon>
        <taxon>Metazoa</taxon>
        <taxon>Ecdysozoa</taxon>
        <taxon>Arthropoda</taxon>
        <taxon>Hexapoda</taxon>
        <taxon>Insecta</taxon>
        <taxon>Pterygota</taxon>
        <taxon>Neoptera</taxon>
        <taxon>Endopterygota</taxon>
        <taxon>Diptera</taxon>
        <taxon>Nematocera</taxon>
        <taxon>Sciaroidea</taxon>
        <taxon>Sciaridae</taxon>
        <taxon>Pseudolycoriella</taxon>
    </lineage>
</organism>
<dbReference type="InterPro" id="IPR044421">
    <property type="entry name" value="SMYD4_SET"/>
</dbReference>
<dbReference type="GO" id="GO:0008170">
    <property type="term" value="F:N-methyltransferase activity"/>
    <property type="evidence" value="ECO:0007669"/>
    <property type="project" value="UniProtKB-ARBA"/>
</dbReference>
<dbReference type="PANTHER" id="PTHR46165:SF7">
    <property type="entry name" value="SET AND MYND DOMAIN-CONTAINING PROTEIN 4"/>
    <property type="match status" value="1"/>
</dbReference>